<evidence type="ECO:0000313" key="4">
    <source>
        <dbReference type="Proteomes" id="UP000659654"/>
    </source>
</evidence>
<reference evidence="2" key="2">
    <citation type="submission" date="2020-09" db="EMBL/GenBank/DDBJ databases">
        <authorList>
            <person name="Kikuchi T."/>
        </authorList>
    </citation>
    <scope>NUCLEOTIDE SEQUENCE</scope>
    <source>
        <strain evidence="2">Ka4C1</strain>
    </source>
</reference>
<proteinExistence type="predicted"/>
<gene>
    <name evidence="2" type="ORF">BXYJ_LOCUS5697</name>
</gene>
<dbReference type="Proteomes" id="UP000659654">
    <property type="component" value="Unassembled WGS sequence"/>
</dbReference>
<sequence>MKRWKEKNESCRENNEHPVAARQTEESGGRNRLGSAHYLPDRPLSAAVTQYRSVGKIMWALDSPIIALQRQAAAGDLVPTTRNFAAKNPLYFPDRLIWQGNGLANGQPSKRVDNWNLSCVLAVLCIVVFGEYRGHKRYIVVGVLGALVQDSVLGYPMSDRVDGGPRTCY</sequence>
<protein>
    <submittedName>
        <fullName evidence="2">(pine wood nematode) hypothetical protein</fullName>
    </submittedName>
</protein>
<name>A0A1I7SH03_BURXY</name>
<dbReference type="WBParaSite" id="BXY_1231800.1">
    <property type="protein sequence ID" value="BXY_1231800.1"/>
    <property type="gene ID" value="BXY_1231800"/>
</dbReference>
<dbReference type="EMBL" id="CAJFDI010000003">
    <property type="protein sequence ID" value="CAD5219475.1"/>
    <property type="molecule type" value="Genomic_DNA"/>
</dbReference>
<dbReference type="AlphaFoldDB" id="A0A1I7SH03"/>
<evidence type="ECO:0000313" key="2">
    <source>
        <dbReference type="EMBL" id="CAD5219475.1"/>
    </source>
</evidence>
<organism evidence="3 5">
    <name type="scientific">Bursaphelenchus xylophilus</name>
    <name type="common">Pinewood nematode worm</name>
    <name type="synonym">Aphelenchoides xylophilus</name>
    <dbReference type="NCBI Taxonomy" id="6326"/>
    <lineage>
        <taxon>Eukaryota</taxon>
        <taxon>Metazoa</taxon>
        <taxon>Ecdysozoa</taxon>
        <taxon>Nematoda</taxon>
        <taxon>Chromadorea</taxon>
        <taxon>Rhabditida</taxon>
        <taxon>Tylenchina</taxon>
        <taxon>Tylenchomorpha</taxon>
        <taxon>Aphelenchoidea</taxon>
        <taxon>Aphelenchoididae</taxon>
        <taxon>Bursaphelenchus</taxon>
    </lineage>
</organism>
<evidence type="ECO:0000313" key="3">
    <source>
        <dbReference type="Proteomes" id="UP000095284"/>
    </source>
</evidence>
<evidence type="ECO:0000313" key="5">
    <source>
        <dbReference type="WBParaSite" id="BXY_1231800.1"/>
    </source>
</evidence>
<keyword evidence="4" id="KW-1185">Reference proteome</keyword>
<feature type="region of interest" description="Disordered" evidence="1">
    <location>
        <begin position="1"/>
        <end position="36"/>
    </location>
</feature>
<dbReference type="Proteomes" id="UP000095284">
    <property type="component" value="Unplaced"/>
</dbReference>
<feature type="compositionally biased region" description="Basic and acidic residues" evidence="1">
    <location>
        <begin position="1"/>
        <end position="16"/>
    </location>
</feature>
<accession>A0A1I7SH03</accession>
<dbReference type="Proteomes" id="UP000582659">
    <property type="component" value="Unassembled WGS sequence"/>
</dbReference>
<dbReference type="EMBL" id="CAJFCV020000003">
    <property type="protein sequence ID" value="CAG9104792.1"/>
    <property type="molecule type" value="Genomic_DNA"/>
</dbReference>
<evidence type="ECO:0000256" key="1">
    <source>
        <dbReference type="SAM" id="MobiDB-lite"/>
    </source>
</evidence>
<reference evidence="5" key="1">
    <citation type="submission" date="2016-11" db="UniProtKB">
        <authorList>
            <consortium name="WormBaseParasite"/>
        </authorList>
    </citation>
    <scope>IDENTIFICATION</scope>
</reference>